<organism evidence="2 3">
    <name type="scientific">Pannus brasiliensis CCIBt3594</name>
    <dbReference type="NCBI Taxonomy" id="1427578"/>
    <lineage>
        <taxon>Bacteria</taxon>
        <taxon>Bacillati</taxon>
        <taxon>Cyanobacteriota</taxon>
        <taxon>Cyanophyceae</taxon>
        <taxon>Oscillatoriophycideae</taxon>
        <taxon>Chroococcales</taxon>
        <taxon>Microcystaceae</taxon>
        <taxon>Pannus</taxon>
    </lineage>
</organism>
<dbReference type="RefSeq" id="WP_332863461.1">
    <property type="nucleotide sequence ID" value="NZ_JBAFSM010000003.1"/>
</dbReference>
<protein>
    <submittedName>
        <fullName evidence="2">Uncharacterized protein</fullName>
    </submittedName>
</protein>
<keyword evidence="1" id="KW-1133">Transmembrane helix</keyword>
<accession>A0AAW9QPT4</accession>
<dbReference type="Proteomes" id="UP001328733">
    <property type="component" value="Unassembled WGS sequence"/>
</dbReference>
<dbReference type="EMBL" id="JBAFSM010000003">
    <property type="protein sequence ID" value="MEG3436012.1"/>
    <property type="molecule type" value="Genomic_DNA"/>
</dbReference>
<dbReference type="AlphaFoldDB" id="A0AAW9QPT4"/>
<comment type="caution">
    <text evidence="2">The sequence shown here is derived from an EMBL/GenBank/DDBJ whole genome shotgun (WGS) entry which is preliminary data.</text>
</comment>
<evidence type="ECO:0000313" key="2">
    <source>
        <dbReference type="EMBL" id="MEG3436012.1"/>
    </source>
</evidence>
<sequence>MKKHEMNLWVSAVAGPFLLTYLGVRSLSRWAIEVGKTSEEIFRGDRLPVLRVPGSVSENGAESEKG</sequence>
<keyword evidence="1" id="KW-0472">Membrane</keyword>
<keyword evidence="3" id="KW-1185">Reference proteome</keyword>
<gene>
    <name evidence="2" type="ORF">V0288_02675</name>
</gene>
<proteinExistence type="predicted"/>
<name>A0AAW9QPT4_9CHRO</name>
<feature type="transmembrane region" description="Helical" evidence="1">
    <location>
        <begin position="6"/>
        <end position="24"/>
    </location>
</feature>
<evidence type="ECO:0000313" key="3">
    <source>
        <dbReference type="Proteomes" id="UP001328733"/>
    </source>
</evidence>
<reference evidence="2 3" key="1">
    <citation type="submission" date="2024-01" db="EMBL/GenBank/DDBJ databases">
        <title>Genomic insights into the taxonomy and metabolism of the cyanobacterium Pannus brasiliensis CCIBt3594.</title>
        <authorList>
            <person name="Machado M."/>
            <person name="Botero N.B."/>
            <person name="Andreote A.P.D."/>
            <person name="Feitosa A.M.T."/>
            <person name="Popin R."/>
            <person name="Sivonen K."/>
            <person name="Fiore M.F."/>
        </authorList>
    </citation>
    <scope>NUCLEOTIDE SEQUENCE [LARGE SCALE GENOMIC DNA]</scope>
    <source>
        <strain evidence="2 3">CCIBt3594</strain>
    </source>
</reference>
<evidence type="ECO:0000256" key="1">
    <source>
        <dbReference type="SAM" id="Phobius"/>
    </source>
</evidence>
<keyword evidence="1" id="KW-0812">Transmembrane</keyword>